<accession>A0A3M7S708</accession>
<name>A0A3M7S708_BRAPC</name>
<gene>
    <name evidence="1" type="ORF">BpHYR1_010628</name>
</gene>
<proteinExistence type="predicted"/>
<protein>
    <submittedName>
        <fullName evidence="1">Uncharacterized protein</fullName>
    </submittedName>
</protein>
<evidence type="ECO:0000313" key="1">
    <source>
        <dbReference type="EMBL" id="RNA31459.1"/>
    </source>
</evidence>
<reference evidence="1 2" key="1">
    <citation type="journal article" date="2018" name="Sci. Rep.">
        <title>Genomic signatures of local adaptation to the degree of environmental predictability in rotifers.</title>
        <authorList>
            <person name="Franch-Gras L."/>
            <person name="Hahn C."/>
            <person name="Garcia-Roger E.M."/>
            <person name="Carmona M.J."/>
            <person name="Serra M."/>
            <person name="Gomez A."/>
        </authorList>
    </citation>
    <scope>NUCLEOTIDE SEQUENCE [LARGE SCALE GENOMIC DNA]</scope>
    <source>
        <strain evidence="1">HYR1</strain>
    </source>
</reference>
<dbReference type="EMBL" id="REGN01001941">
    <property type="protein sequence ID" value="RNA31459.1"/>
    <property type="molecule type" value="Genomic_DNA"/>
</dbReference>
<comment type="caution">
    <text evidence="1">The sequence shown here is derived from an EMBL/GenBank/DDBJ whole genome shotgun (WGS) entry which is preliminary data.</text>
</comment>
<dbReference type="Proteomes" id="UP000276133">
    <property type="component" value="Unassembled WGS sequence"/>
</dbReference>
<evidence type="ECO:0000313" key="2">
    <source>
        <dbReference type="Proteomes" id="UP000276133"/>
    </source>
</evidence>
<sequence>MLKFKIFSNKKLGLNFKKILETVQKDEFDFKFFYLLIHEQPKLENLCSGLEWKIRERRALIIIKIRHFPVRRFHPQCANAMVMNLKEKVGKFSLF</sequence>
<dbReference type="AlphaFoldDB" id="A0A3M7S708"/>
<keyword evidence="2" id="KW-1185">Reference proteome</keyword>
<organism evidence="1 2">
    <name type="scientific">Brachionus plicatilis</name>
    <name type="common">Marine rotifer</name>
    <name type="synonym">Brachionus muelleri</name>
    <dbReference type="NCBI Taxonomy" id="10195"/>
    <lineage>
        <taxon>Eukaryota</taxon>
        <taxon>Metazoa</taxon>
        <taxon>Spiralia</taxon>
        <taxon>Gnathifera</taxon>
        <taxon>Rotifera</taxon>
        <taxon>Eurotatoria</taxon>
        <taxon>Monogononta</taxon>
        <taxon>Pseudotrocha</taxon>
        <taxon>Ploima</taxon>
        <taxon>Brachionidae</taxon>
        <taxon>Brachionus</taxon>
    </lineage>
</organism>